<evidence type="ECO:0000313" key="3">
    <source>
        <dbReference type="EMBL" id="SPC73608.1"/>
    </source>
</evidence>
<dbReference type="PANTHER" id="PTHR35218">
    <property type="entry name" value="RNASE H DOMAIN-CONTAINING PROTEIN"/>
    <property type="match status" value="1"/>
</dbReference>
<feature type="compositionally biased region" description="Low complexity" evidence="1">
    <location>
        <begin position="422"/>
        <end position="435"/>
    </location>
</feature>
<dbReference type="SUPFAM" id="SSF53098">
    <property type="entry name" value="Ribonuclease H-like"/>
    <property type="match status" value="1"/>
</dbReference>
<dbReference type="GO" id="GO:0004523">
    <property type="term" value="F:RNA-DNA hybrid ribonuclease activity"/>
    <property type="evidence" value="ECO:0007669"/>
    <property type="project" value="InterPro"/>
</dbReference>
<feature type="domain" description="Reverse transcriptase" evidence="2">
    <location>
        <begin position="1102"/>
        <end position="1395"/>
    </location>
</feature>
<dbReference type="Gene3D" id="3.30.420.10">
    <property type="entry name" value="Ribonuclease H-like superfamily/Ribonuclease H"/>
    <property type="match status" value="1"/>
</dbReference>
<dbReference type="PROSITE" id="PS50878">
    <property type="entry name" value="RT_POL"/>
    <property type="match status" value="1"/>
</dbReference>
<dbReference type="Pfam" id="PF14111">
    <property type="entry name" value="DUF4283"/>
    <property type="match status" value="1"/>
</dbReference>
<dbReference type="InterPro" id="IPR036691">
    <property type="entry name" value="Endo/exonu/phosph_ase_sf"/>
</dbReference>
<dbReference type="Pfam" id="PF03372">
    <property type="entry name" value="Exo_endo_phos"/>
    <property type="match status" value="1"/>
</dbReference>
<dbReference type="InterPro" id="IPR000477">
    <property type="entry name" value="RT_dom"/>
</dbReference>
<dbReference type="Pfam" id="PF13456">
    <property type="entry name" value="RVT_3"/>
    <property type="match status" value="1"/>
</dbReference>
<dbReference type="CDD" id="cd01650">
    <property type="entry name" value="RT_nLTR_like"/>
    <property type="match status" value="1"/>
</dbReference>
<feature type="compositionally biased region" description="Polar residues" evidence="1">
    <location>
        <begin position="403"/>
        <end position="419"/>
    </location>
</feature>
<feature type="region of interest" description="Disordered" evidence="1">
    <location>
        <begin position="299"/>
        <end position="321"/>
    </location>
</feature>
<feature type="compositionally biased region" description="Low complexity" evidence="1">
    <location>
        <begin position="198"/>
        <end position="208"/>
    </location>
</feature>
<feature type="compositionally biased region" description="Polar residues" evidence="1">
    <location>
        <begin position="455"/>
        <end position="475"/>
    </location>
</feature>
<dbReference type="InterPro" id="IPR012337">
    <property type="entry name" value="RNaseH-like_sf"/>
</dbReference>
<protein>
    <recommendedName>
        <fullName evidence="2">Reverse transcriptase domain-containing protein</fullName>
    </recommendedName>
</protein>
<gene>
    <name evidence="3" type="ORF">FSB_LOCUS1490</name>
</gene>
<dbReference type="CDD" id="cd06222">
    <property type="entry name" value="RNase_H_like"/>
    <property type="match status" value="1"/>
</dbReference>
<name>A0A2N9EFY0_FAGSY</name>
<reference evidence="3" key="1">
    <citation type="submission" date="2018-02" db="EMBL/GenBank/DDBJ databases">
        <authorList>
            <person name="Cohen D.B."/>
            <person name="Kent A.D."/>
        </authorList>
    </citation>
    <scope>NUCLEOTIDE SEQUENCE</scope>
</reference>
<feature type="region of interest" description="Disordered" evidence="1">
    <location>
        <begin position="385"/>
        <end position="484"/>
    </location>
</feature>
<dbReference type="PANTHER" id="PTHR35218:SF9">
    <property type="entry name" value="ENDONUCLEASE_EXONUCLEASE_PHOSPHATASE DOMAIN-CONTAINING PROTEIN"/>
    <property type="match status" value="1"/>
</dbReference>
<dbReference type="InterPro" id="IPR036397">
    <property type="entry name" value="RNaseH_sf"/>
</dbReference>
<dbReference type="Pfam" id="PF00078">
    <property type="entry name" value="RVT_1"/>
    <property type="match status" value="1"/>
</dbReference>
<dbReference type="InterPro" id="IPR025558">
    <property type="entry name" value="DUF4283"/>
</dbReference>
<dbReference type="GO" id="GO:0003676">
    <property type="term" value="F:nucleic acid binding"/>
    <property type="evidence" value="ECO:0007669"/>
    <property type="project" value="InterPro"/>
</dbReference>
<feature type="region of interest" description="Disordered" evidence="1">
    <location>
        <begin position="225"/>
        <end position="247"/>
    </location>
</feature>
<dbReference type="InterPro" id="IPR005135">
    <property type="entry name" value="Endo/exonuclease/phosphatase"/>
</dbReference>
<evidence type="ECO:0000256" key="1">
    <source>
        <dbReference type="SAM" id="MobiDB-lite"/>
    </source>
</evidence>
<organism evidence="3">
    <name type="scientific">Fagus sylvatica</name>
    <name type="common">Beechnut</name>
    <dbReference type="NCBI Taxonomy" id="28930"/>
    <lineage>
        <taxon>Eukaryota</taxon>
        <taxon>Viridiplantae</taxon>
        <taxon>Streptophyta</taxon>
        <taxon>Embryophyta</taxon>
        <taxon>Tracheophyta</taxon>
        <taxon>Spermatophyta</taxon>
        <taxon>Magnoliopsida</taxon>
        <taxon>eudicotyledons</taxon>
        <taxon>Gunneridae</taxon>
        <taxon>Pentapetalae</taxon>
        <taxon>rosids</taxon>
        <taxon>fabids</taxon>
        <taxon>Fagales</taxon>
        <taxon>Fagaceae</taxon>
        <taxon>Fagus</taxon>
    </lineage>
</organism>
<dbReference type="SUPFAM" id="SSF56219">
    <property type="entry name" value="DNase I-like"/>
    <property type="match status" value="1"/>
</dbReference>
<dbReference type="SUPFAM" id="SSF56672">
    <property type="entry name" value="DNA/RNA polymerases"/>
    <property type="match status" value="1"/>
</dbReference>
<evidence type="ECO:0000259" key="2">
    <source>
        <dbReference type="PROSITE" id="PS50878"/>
    </source>
</evidence>
<sequence length="1857" mass="209638">METVVSDDEVEIDDQYPTILLSKEEKLRIQAPWRSALIIKAIDFFLIRFKLSDDYWNVVNGGPWFIKQQFLSVRCWSPGFRPSEAKITTTAVWVRLPELPIELYDSGLLRRIGNQLGKLLKIDARTADSERGRYARICIQIDIDQPLTPIVRVGDILQKVQYEGISAVCFECGCVGHRITACPLKVNPNNNHGVPRITSTPPSSPKSSENGKYGDWMLVTRKKIHPRNKKTSASSSTAPNATRHTVHGGNLKAGKIFQTKSTSAQSPTHWGPPTSAHVGTSQHIAAKDVDISMARPADTVTPTKDNLQVPKLPTSNPRLSDNLKVTSDTIKVLSNLQDKLPPPQTVASKAMPLTSKNVAEIPLDMTPKNWANVLPTAPIQPLVTDMDLESNSPSSHLVDIPTTLPNIRTPNRKLTSSKISKPPQHGSSNPGSSSPYPTPPPPLPQSEKPERPAIPTTSPNPSSQVNHSVSEQLGNSHEGAHAPYRRCTGELVTTMSKSVLAKGRGSDGTILRDQIPQLPLSTQFGRIIVNLSTDLAIVSPMMQLQLGLPPRWREPRTVIRELLPGRTATTLLFLPFLASLSTVIVIEVHQRVMSFMLSTDLIPEGTPQGDSYRVVLNPQTRAAVETFRDYRRREATWRRRGRRNASPMIHNCLSMKILLWNCRGAGNPNFRRNFAALMRYHHPAIVVLVETRISGQRAASVSMALGFDRVVRSDAVGFSGGIWLLWDSTQVYLDVLTVTNQVIHASVQVNSSNSSWLFSAIYASPSFESRLELWDHLASFAATHSLPWLVAGDFNEILSSNEKFSTTPASQRRMSAFRDCLNTCNLLDLGFNGPRFTWTNKRPSGLVMERLDRVLCNPTWKHLFEEANVLHLPRASSDHNPILVDLWPTQHVFGKRPFRLEKIWFNDPSFPNLVRDSWLCFPHNVNHAIKDFTLRATKWNREVFGNIFHKKKRLLARLGGIQKALCIRPCSALLDLESDLTGQYQDILRMEEEFWALKSRIQWSTLGDRNTSFFHLSTVCRRHRNKIWCLKDTAGVWSNSTLELQNLIRSHFVKLYTTEEDIENAFKSFKPLKAPGPDGLHPIFFQKFWTTVGVSTTSFIQDVFLTKKMPADINATLVCLIPKVAKPETINQFRPIGLCNTLYKAVTKILVLRLKPLLSNLIHPCQANFIPGRKASDNVIVVQEIIHSMTKSRSKVGTMALKIDLEKAYDRLEWSFIRLTLQHFNFPSSWIDLIMSCISSSSLSVLMNGERLESFAPSRGIRQGDPVSPYIFILCMEYLACLIQNEVTEGNWKGWKARTLSLAGRFTLIQAVTMAIPTHIMQCTMLPGKICSELDKLNRNFLWGDTTEKRKIHLLNWRTISRPKEEGGLGIKNAKIRNKALLAKRTWDLYLGSTEIWANVFRTKYNLNQPYLGRRSQTWKSLYQTHDICNLGKGWLIRDGKTINFWHDHWLELGVLRNLISGPLLPNEALLKICDVWDSQGNWNLQSLSLQLPSEISKFILATPRPLIPDQADCIYWKATKNGQFNSSSAYRLAFEQTTTPPSPGCWKWIWKVNTIPRVVFFLWLTTHDRLPTKTLFYNRKILTEDTCPLCKSDSESTLHIFRDCSVVKPLWLTVGAPPEFFSSSNIFSWVKTWVSFDLPTSLHQSLRWKDVFPIFCWSLWSARNKVVMEGFIFQPTEVMKKAKSLAIDFFYSLPHKNDKPPKVETLIGWTPPPTGFVKLNTDGSVSRNPGHASFGVAELWGLRDGLTLARDLHISRLVVELDAKAVIDLLKPVPRTPFVTHPYSALIDDCRCLLHTFERVVIQHAHRESNFCADLLAKEGNNLLDSCAIVIYASPPSFVVSHLLADSLGASYPRLL</sequence>
<feature type="region of interest" description="Disordered" evidence="1">
    <location>
        <begin position="193"/>
        <end position="213"/>
    </location>
</feature>
<proteinExistence type="predicted"/>
<dbReference type="InterPro" id="IPR002156">
    <property type="entry name" value="RNaseH_domain"/>
</dbReference>
<dbReference type="InterPro" id="IPR044730">
    <property type="entry name" value="RNase_H-like_dom_plant"/>
</dbReference>
<accession>A0A2N9EFY0</accession>
<dbReference type="InterPro" id="IPR043502">
    <property type="entry name" value="DNA/RNA_pol_sf"/>
</dbReference>
<dbReference type="InterPro" id="IPR026960">
    <property type="entry name" value="RVT-Znf"/>
</dbReference>
<dbReference type="EMBL" id="OIVN01000066">
    <property type="protein sequence ID" value="SPC73608.1"/>
    <property type="molecule type" value="Genomic_DNA"/>
</dbReference>
<dbReference type="Pfam" id="PF13966">
    <property type="entry name" value="zf-RVT"/>
    <property type="match status" value="1"/>
</dbReference>
<dbReference type="Gene3D" id="3.60.10.10">
    <property type="entry name" value="Endonuclease/exonuclease/phosphatase"/>
    <property type="match status" value="1"/>
</dbReference>